<reference evidence="2 3" key="1">
    <citation type="journal article" date="2014" name="Environ. Microbiol.">
        <title>Insights into organohalide respiration and the versatile catabolism of Sulfurospirillum multivorans gained from comparative genomics and physiological studies.</title>
        <authorList>
            <person name="Goris T."/>
            <person name="Schubert T."/>
            <person name="Gadkari J."/>
            <person name="Wubet T."/>
            <person name="Tarkka M."/>
            <person name="Buscot F."/>
            <person name="Adrian L."/>
            <person name="Diekert G."/>
        </authorList>
    </citation>
    <scope>NUCLEOTIDE SEQUENCE [LARGE SCALE GENOMIC DNA]</scope>
    <source>
        <strain evidence="3">DM 12446 / JCM 15788 / NBRC 109480</strain>
    </source>
</reference>
<evidence type="ECO:0000313" key="2">
    <source>
        <dbReference type="EMBL" id="AHJ11713.1"/>
    </source>
</evidence>
<dbReference type="InterPro" id="IPR011646">
    <property type="entry name" value="KAP_P-loop"/>
</dbReference>
<protein>
    <recommendedName>
        <fullName evidence="1">KAP NTPase domain-containing protein</fullName>
    </recommendedName>
</protein>
<accession>A0AA86ALI4</accession>
<dbReference type="Proteomes" id="UP000019322">
    <property type="component" value="Chromosome"/>
</dbReference>
<proteinExistence type="predicted"/>
<dbReference type="Pfam" id="PF07693">
    <property type="entry name" value="KAP_NTPase"/>
    <property type="match status" value="1"/>
</dbReference>
<dbReference type="AlphaFoldDB" id="A0AA86ALI4"/>
<feature type="domain" description="KAP NTPase" evidence="1">
    <location>
        <begin position="451"/>
        <end position="553"/>
    </location>
</feature>
<dbReference type="KEGG" id="smul:SMUL_0432"/>
<name>A0AA86ALI4_SULMK</name>
<gene>
    <name evidence="2" type="ORF">SMUL_0432</name>
</gene>
<organism evidence="2 3">
    <name type="scientific">Sulfurospirillum multivorans (strain DM 12446 / JCM 15788 / NBRC 109480)</name>
    <dbReference type="NCBI Taxonomy" id="1150621"/>
    <lineage>
        <taxon>Bacteria</taxon>
        <taxon>Pseudomonadati</taxon>
        <taxon>Campylobacterota</taxon>
        <taxon>Epsilonproteobacteria</taxon>
        <taxon>Campylobacterales</taxon>
        <taxon>Sulfurospirillaceae</taxon>
        <taxon>Sulfurospirillum</taxon>
    </lineage>
</organism>
<sequence>MDELDSLLQVFKEIDNNLKNSMIKNRINLYNKDFDYEKLVKIIKEYIENFNILRETSEDELINDIKKKATNILSSTKEEYFNVHSFTNDAISLIEKVPHANINLKILKKSPMLIGAEIENKFYLYLLERNYQQEYILRNVRSRVSEQIRAEYDFVIQDIQKNIIAYIEVKVAKNKQILSNVVNQVRQKLYHDKNIAFYLVVYLSDTQKFIYILLDGEKEINLNEFPSYDELINNSPYQTLVKHTNWNNFVNSVDFQKLANIQKHKKDLNYEEGEKVRVFLNQYAISLQEKVPELKSYKWKLNQASTQIQWTDDNGFRLSFYKGDSLPTSTQINITFWASWYGGIFIKDNKNLIFSRPEIIDDLKKEYPNMEFAKDKQHVMAIHFKNGMPKENEVIVAIQQLLAILENIKSLNGSKSIESEVSTENGKNIAIPLQIAIKKKSEMQSVLGVEAVANTLSSVIVKEFDDSGMMIGIFGKWGRGKTHFSHRLWVSIEEKKSNYIRVSFSAWKYQDTKASWAYLYENIFAAYLDDLRNENTYIKKLKKWTTNNTWHKLVDNLDNFYIEKKKIFKGPFRILCQSGKITNTQGHRYEDRNRRRAICSRY</sequence>
<dbReference type="EMBL" id="CP007201">
    <property type="protein sequence ID" value="AHJ11713.1"/>
    <property type="molecule type" value="Genomic_DNA"/>
</dbReference>
<evidence type="ECO:0000313" key="3">
    <source>
        <dbReference type="Proteomes" id="UP000019322"/>
    </source>
</evidence>
<dbReference type="RefSeq" id="WP_025343627.1">
    <property type="nucleotide sequence ID" value="NZ_CP007201.1"/>
</dbReference>
<evidence type="ECO:0000259" key="1">
    <source>
        <dbReference type="Pfam" id="PF07693"/>
    </source>
</evidence>